<dbReference type="Proteomes" id="UP000315439">
    <property type="component" value="Unassembled WGS sequence"/>
</dbReference>
<sequence>MSLKQLYQQTIKQHSQSPIGANAQFTPTHQAEGYNPSCGDELDIYLQLEPTKSASTTQIKAIGFHSDACAICTASASMLCEHSEGKTVEELQKCVDDLSISIKNRTTLSESLCTSSPLNCLTAVSAYPSRINCALLPWQTLGRALQTAQKSTQS</sequence>
<dbReference type="GO" id="GO:0016226">
    <property type="term" value="P:iron-sulfur cluster assembly"/>
    <property type="evidence" value="ECO:0007669"/>
    <property type="project" value="InterPro"/>
</dbReference>
<protein>
    <submittedName>
        <fullName evidence="2">SUF system NifU family Fe-S cluster assembly protein</fullName>
    </submittedName>
</protein>
<gene>
    <name evidence="2" type="ORF">FLL46_21900</name>
</gene>
<dbReference type="CDD" id="cd06664">
    <property type="entry name" value="IscU_like"/>
    <property type="match status" value="1"/>
</dbReference>
<dbReference type="GO" id="GO:0005506">
    <property type="term" value="F:iron ion binding"/>
    <property type="evidence" value="ECO:0007669"/>
    <property type="project" value="InterPro"/>
</dbReference>
<reference evidence="2 3" key="1">
    <citation type="submission" date="2019-07" db="EMBL/GenBank/DDBJ databases">
        <title>Draft genome for Aliikangiella sp. M105.</title>
        <authorList>
            <person name="Wang G."/>
        </authorList>
    </citation>
    <scope>NUCLEOTIDE SEQUENCE [LARGE SCALE GENOMIC DNA]</scope>
    <source>
        <strain evidence="2 3">M105</strain>
    </source>
</reference>
<evidence type="ECO:0000313" key="3">
    <source>
        <dbReference type="Proteomes" id="UP000315439"/>
    </source>
</evidence>
<dbReference type="GO" id="GO:0051536">
    <property type="term" value="F:iron-sulfur cluster binding"/>
    <property type="evidence" value="ECO:0007669"/>
    <property type="project" value="InterPro"/>
</dbReference>
<evidence type="ECO:0000313" key="2">
    <source>
        <dbReference type="EMBL" id="TQV85044.1"/>
    </source>
</evidence>
<proteinExistence type="predicted"/>
<keyword evidence="3" id="KW-1185">Reference proteome</keyword>
<dbReference type="InterPro" id="IPR002871">
    <property type="entry name" value="NIF_FeS_clus_asmbl_NifU_N"/>
</dbReference>
<dbReference type="Gene3D" id="3.90.1010.10">
    <property type="match status" value="1"/>
</dbReference>
<accession>A0A545U6I6</accession>
<dbReference type="RefSeq" id="WP_142933724.1">
    <property type="nucleotide sequence ID" value="NZ_ML660169.1"/>
</dbReference>
<dbReference type="AlphaFoldDB" id="A0A545U6I6"/>
<organism evidence="2 3">
    <name type="scientific">Aliikangiella coralliicola</name>
    <dbReference type="NCBI Taxonomy" id="2592383"/>
    <lineage>
        <taxon>Bacteria</taxon>
        <taxon>Pseudomonadati</taxon>
        <taxon>Pseudomonadota</taxon>
        <taxon>Gammaproteobacteria</taxon>
        <taxon>Oceanospirillales</taxon>
        <taxon>Pleioneaceae</taxon>
        <taxon>Aliikangiella</taxon>
    </lineage>
</organism>
<dbReference type="Pfam" id="PF01592">
    <property type="entry name" value="NifU_N"/>
    <property type="match status" value="1"/>
</dbReference>
<dbReference type="OrthoDB" id="9804157at2"/>
<comment type="caution">
    <text evidence="2">The sequence shown here is derived from an EMBL/GenBank/DDBJ whole genome shotgun (WGS) entry which is preliminary data.</text>
</comment>
<dbReference type="NCBIfam" id="TIGR01994">
    <property type="entry name" value="SUF_scaf_2"/>
    <property type="match status" value="1"/>
</dbReference>
<dbReference type="SUPFAM" id="SSF82649">
    <property type="entry name" value="SufE/NifU"/>
    <property type="match status" value="1"/>
</dbReference>
<feature type="domain" description="NIF system FeS cluster assembly NifU N-terminal" evidence="1">
    <location>
        <begin position="7"/>
        <end position="94"/>
    </location>
</feature>
<name>A0A545U6I6_9GAMM</name>
<evidence type="ECO:0000259" key="1">
    <source>
        <dbReference type="Pfam" id="PF01592"/>
    </source>
</evidence>
<dbReference type="EMBL" id="VIKS01000013">
    <property type="protein sequence ID" value="TQV85044.1"/>
    <property type="molecule type" value="Genomic_DNA"/>
</dbReference>